<dbReference type="GO" id="GO:0016758">
    <property type="term" value="F:hexosyltransferase activity"/>
    <property type="evidence" value="ECO:0007669"/>
    <property type="project" value="UniProtKB-ARBA"/>
</dbReference>
<evidence type="ECO:0000259" key="1">
    <source>
        <dbReference type="Pfam" id="PF00535"/>
    </source>
</evidence>
<dbReference type="OrthoDB" id="597270at2"/>
<dbReference type="SUPFAM" id="SSF53448">
    <property type="entry name" value="Nucleotide-diphospho-sugar transferases"/>
    <property type="match status" value="1"/>
</dbReference>
<comment type="caution">
    <text evidence="2">The sequence shown here is derived from an EMBL/GenBank/DDBJ whole genome shotgun (WGS) entry which is preliminary data.</text>
</comment>
<dbReference type="PANTHER" id="PTHR22916">
    <property type="entry name" value="GLYCOSYLTRANSFERASE"/>
    <property type="match status" value="1"/>
</dbReference>
<feature type="domain" description="Glycosyltransferase 2-like" evidence="1">
    <location>
        <begin position="9"/>
        <end position="140"/>
    </location>
</feature>
<accession>A0A401XJY3</accession>
<evidence type="ECO:0000313" key="2">
    <source>
        <dbReference type="EMBL" id="GCD77329.1"/>
    </source>
</evidence>
<keyword evidence="3" id="KW-1185">Reference proteome</keyword>
<dbReference type="RefSeq" id="WP_124397392.1">
    <property type="nucleotide sequence ID" value="NZ_BHZE01000006.1"/>
</dbReference>
<proteinExistence type="predicted"/>
<name>A0A401XJY3_9FLAO</name>
<dbReference type="EMBL" id="BHZE01000006">
    <property type="protein sequence ID" value="GCD77329.1"/>
    <property type="molecule type" value="Genomic_DNA"/>
</dbReference>
<evidence type="ECO:0000313" key="3">
    <source>
        <dbReference type="Proteomes" id="UP000286715"/>
    </source>
</evidence>
<dbReference type="Proteomes" id="UP000286715">
    <property type="component" value="Unassembled WGS sequence"/>
</dbReference>
<dbReference type="Pfam" id="PF00535">
    <property type="entry name" value="Glycos_transf_2"/>
    <property type="match status" value="1"/>
</dbReference>
<dbReference type="AlphaFoldDB" id="A0A401XJY3"/>
<dbReference type="Gene3D" id="3.90.550.10">
    <property type="entry name" value="Spore Coat Polysaccharide Biosynthesis Protein SpsA, Chain A"/>
    <property type="match status" value="1"/>
</dbReference>
<dbReference type="PANTHER" id="PTHR22916:SF65">
    <property type="entry name" value="SLR1065 PROTEIN"/>
    <property type="match status" value="1"/>
</dbReference>
<reference evidence="2 3" key="1">
    <citation type="submission" date="2018-11" db="EMBL/GenBank/DDBJ databases">
        <title>Schleiferia aggregans sp. nov., a moderately thermophilic heterotrophic bacterium isolated from microbial mats at a terrestrial hot spring.</title>
        <authorList>
            <person name="Iino T."/>
            <person name="Ohkuma M."/>
            <person name="Haruta S."/>
        </authorList>
    </citation>
    <scope>NUCLEOTIDE SEQUENCE [LARGE SCALE GENOMIC DNA]</scope>
    <source>
        <strain evidence="2 3">LA</strain>
    </source>
</reference>
<gene>
    <name evidence="2" type="ORF">JCM31826_08110</name>
</gene>
<sequence length="277" mass="32708">MSNTCFKISVLIPNYNYDKYISKTIDSIIEQDYKFYEIIVVDDGSTDNSWNILCEYKNKYPDKIKIFRQENSGQASALNHAIKYVTGDIICWINSDDTFCRDAFSSVINTFSTDSSLEIVFGNIYIIDYNDKIIGFIKHTKFSYFISVFVGFSNTTSSNAVFWKKHLLSDRDAFNINFKCGIDNEFYSRLFYKSKVKYINKYLANHRKQNITKAALNYSNWDEIVKKEYYQVFQNSYYNLYISKFFSFKIGKKIRPLVLNYWRLKKLFDSLGSKLIK</sequence>
<organism evidence="2 3">
    <name type="scientific">Thermaurantimonas aggregans</name>
    <dbReference type="NCBI Taxonomy" id="2173829"/>
    <lineage>
        <taxon>Bacteria</taxon>
        <taxon>Pseudomonadati</taxon>
        <taxon>Bacteroidota</taxon>
        <taxon>Flavobacteriia</taxon>
        <taxon>Flavobacteriales</taxon>
        <taxon>Schleiferiaceae</taxon>
        <taxon>Thermaurantimonas</taxon>
    </lineage>
</organism>
<dbReference type="InterPro" id="IPR029044">
    <property type="entry name" value="Nucleotide-diphossugar_trans"/>
</dbReference>
<protein>
    <recommendedName>
        <fullName evidence="1">Glycosyltransferase 2-like domain-containing protein</fullName>
    </recommendedName>
</protein>
<dbReference type="InterPro" id="IPR001173">
    <property type="entry name" value="Glyco_trans_2-like"/>
</dbReference>